<dbReference type="Proteomes" id="UP001174909">
    <property type="component" value="Unassembled WGS sequence"/>
</dbReference>
<dbReference type="AlphaFoldDB" id="A0AA35W8Y8"/>
<sequence>MPFRRNRGSRVFHLMMILPAGLLLVLSLVALSTLAVTNERFLDEYEEKEPSGDSRCILYAEKGDGTVRFRGGGTCNFGVLGAAIMGGFAIAFTIILVVKALFGVHVVSCSVVIELALSTIGALWAFSVSVVITVGLEQTCRAYTDTFPDIDSSSPCCSFFYRHEDDDSSNVYFYEGINTSRITAWFAMGVLMFLSGVYLCILLRYCCGGRKAATKSSAQPEVELQEKMEPNPI</sequence>
<feature type="transmembrane region" description="Helical" evidence="1">
    <location>
        <begin position="77"/>
        <end position="98"/>
    </location>
</feature>
<proteinExistence type="predicted"/>
<keyword evidence="3" id="KW-1185">Reference proteome</keyword>
<reference evidence="2" key="1">
    <citation type="submission" date="2023-03" db="EMBL/GenBank/DDBJ databases">
        <authorList>
            <person name="Steffen K."/>
            <person name="Cardenas P."/>
        </authorList>
    </citation>
    <scope>NUCLEOTIDE SEQUENCE</scope>
</reference>
<gene>
    <name evidence="2" type="ORF">GBAR_LOCUS7502</name>
</gene>
<evidence type="ECO:0000313" key="2">
    <source>
        <dbReference type="EMBL" id="CAI8011679.1"/>
    </source>
</evidence>
<feature type="transmembrane region" description="Helical" evidence="1">
    <location>
        <begin position="105"/>
        <end position="126"/>
    </location>
</feature>
<keyword evidence="1" id="KW-1133">Transmembrane helix</keyword>
<keyword evidence="1" id="KW-0812">Transmembrane</keyword>
<keyword evidence="1" id="KW-0472">Membrane</keyword>
<name>A0AA35W8Y8_GEOBA</name>
<protein>
    <submittedName>
        <fullName evidence="2">Uncharacterized protein</fullName>
    </submittedName>
</protein>
<feature type="transmembrane region" description="Helical" evidence="1">
    <location>
        <begin position="182"/>
        <end position="207"/>
    </location>
</feature>
<comment type="caution">
    <text evidence="2">The sequence shown here is derived from an EMBL/GenBank/DDBJ whole genome shotgun (WGS) entry which is preliminary data.</text>
</comment>
<dbReference type="EMBL" id="CASHTH010001114">
    <property type="protein sequence ID" value="CAI8011679.1"/>
    <property type="molecule type" value="Genomic_DNA"/>
</dbReference>
<evidence type="ECO:0000313" key="3">
    <source>
        <dbReference type="Proteomes" id="UP001174909"/>
    </source>
</evidence>
<accession>A0AA35W8Y8</accession>
<organism evidence="2 3">
    <name type="scientific">Geodia barretti</name>
    <name type="common">Barrett's horny sponge</name>
    <dbReference type="NCBI Taxonomy" id="519541"/>
    <lineage>
        <taxon>Eukaryota</taxon>
        <taxon>Metazoa</taxon>
        <taxon>Porifera</taxon>
        <taxon>Demospongiae</taxon>
        <taxon>Heteroscleromorpha</taxon>
        <taxon>Tetractinellida</taxon>
        <taxon>Astrophorina</taxon>
        <taxon>Geodiidae</taxon>
        <taxon>Geodia</taxon>
    </lineage>
</organism>
<evidence type="ECO:0000256" key="1">
    <source>
        <dbReference type="SAM" id="Phobius"/>
    </source>
</evidence>